<proteinExistence type="predicted"/>
<feature type="non-terminal residue" evidence="2">
    <location>
        <position position="1"/>
    </location>
</feature>
<sequence length="166" mass="19142">PSSEPQPQSETQPEQQPQELQPQIVQPEQPEPEQQIQPEPVQEEQPQLPESQSQPLDQSQSEPRSNQISTILPEFLRKIKIFQQETRPSEPTKPFIHSYQFILNSESDNELLMTQIHKDLQNLSALRDNLYAFPSDVTAEGEALKTKFAQSVDEFVKHVQDKMIED</sequence>
<evidence type="ECO:0000256" key="1">
    <source>
        <dbReference type="SAM" id="MobiDB-lite"/>
    </source>
</evidence>
<dbReference type="AlphaFoldDB" id="A0A392QY99"/>
<feature type="compositionally biased region" description="Low complexity" evidence="1">
    <location>
        <begin position="1"/>
        <end position="63"/>
    </location>
</feature>
<dbReference type="EMBL" id="LXQA010169690">
    <property type="protein sequence ID" value="MCI29017.1"/>
    <property type="molecule type" value="Genomic_DNA"/>
</dbReference>
<feature type="region of interest" description="Disordered" evidence="1">
    <location>
        <begin position="1"/>
        <end position="70"/>
    </location>
</feature>
<feature type="non-terminal residue" evidence="2">
    <location>
        <position position="166"/>
    </location>
</feature>
<name>A0A392QY99_9FABA</name>
<evidence type="ECO:0000313" key="3">
    <source>
        <dbReference type="Proteomes" id="UP000265520"/>
    </source>
</evidence>
<keyword evidence="3" id="KW-1185">Reference proteome</keyword>
<evidence type="ECO:0000313" key="2">
    <source>
        <dbReference type="EMBL" id="MCI29017.1"/>
    </source>
</evidence>
<dbReference type="Proteomes" id="UP000265520">
    <property type="component" value="Unassembled WGS sequence"/>
</dbReference>
<organism evidence="2 3">
    <name type="scientific">Trifolium medium</name>
    <dbReference type="NCBI Taxonomy" id="97028"/>
    <lineage>
        <taxon>Eukaryota</taxon>
        <taxon>Viridiplantae</taxon>
        <taxon>Streptophyta</taxon>
        <taxon>Embryophyta</taxon>
        <taxon>Tracheophyta</taxon>
        <taxon>Spermatophyta</taxon>
        <taxon>Magnoliopsida</taxon>
        <taxon>eudicotyledons</taxon>
        <taxon>Gunneridae</taxon>
        <taxon>Pentapetalae</taxon>
        <taxon>rosids</taxon>
        <taxon>fabids</taxon>
        <taxon>Fabales</taxon>
        <taxon>Fabaceae</taxon>
        <taxon>Papilionoideae</taxon>
        <taxon>50 kb inversion clade</taxon>
        <taxon>NPAAA clade</taxon>
        <taxon>Hologalegina</taxon>
        <taxon>IRL clade</taxon>
        <taxon>Trifolieae</taxon>
        <taxon>Trifolium</taxon>
    </lineage>
</organism>
<accession>A0A392QY99</accession>
<comment type="caution">
    <text evidence="2">The sequence shown here is derived from an EMBL/GenBank/DDBJ whole genome shotgun (WGS) entry which is preliminary data.</text>
</comment>
<reference evidence="2 3" key="1">
    <citation type="journal article" date="2018" name="Front. Plant Sci.">
        <title>Red Clover (Trifolium pratense) and Zigzag Clover (T. medium) - A Picture of Genomic Similarities and Differences.</title>
        <authorList>
            <person name="Dluhosova J."/>
            <person name="Istvanek J."/>
            <person name="Nedelnik J."/>
            <person name="Repkova J."/>
        </authorList>
    </citation>
    <scope>NUCLEOTIDE SEQUENCE [LARGE SCALE GENOMIC DNA]</scope>
    <source>
        <strain evidence="3">cv. 10/8</strain>
        <tissue evidence="2">Leaf</tissue>
    </source>
</reference>
<protein>
    <submittedName>
        <fullName evidence="2">Uncharacterized protein</fullName>
    </submittedName>
</protein>